<dbReference type="PANTHER" id="PTHR24221:SF654">
    <property type="entry name" value="ATP-BINDING CASSETTE SUB-FAMILY B MEMBER 6"/>
    <property type="match status" value="1"/>
</dbReference>
<evidence type="ECO:0000259" key="11">
    <source>
        <dbReference type="PROSITE" id="PS50893"/>
    </source>
</evidence>
<evidence type="ECO:0000256" key="9">
    <source>
        <dbReference type="ARBA" id="ARBA00023136"/>
    </source>
</evidence>
<keyword evidence="14" id="KW-1185">Reference proteome</keyword>
<dbReference type="Gene3D" id="3.40.50.300">
    <property type="entry name" value="P-loop containing nucleotide triphosphate hydrolases"/>
    <property type="match status" value="1"/>
</dbReference>
<evidence type="ECO:0000256" key="1">
    <source>
        <dbReference type="ARBA" id="ARBA00004651"/>
    </source>
</evidence>
<evidence type="ECO:0000256" key="5">
    <source>
        <dbReference type="ARBA" id="ARBA00022741"/>
    </source>
</evidence>
<reference evidence="13 14" key="1">
    <citation type="submission" date="2020-08" db="EMBL/GenBank/DDBJ databases">
        <title>Genomic Encyclopedia of Type Strains, Phase III (KMG-III): the genomes of soil and plant-associated and newly described type strains.</title>
        <authorList>
            <person name="Whitman W."/>
        </authorList>
    </citation>
    <scope>NUCLEOTIDE SEQUENCE [LARGE SCALE GENOMIC DNA]</scope>
    <source>
        <strain evidence="13 14">CECT 5862</strain>
    </source>
</reference>
<dbReference type="InterPro" id="IPR003593">
    <property type="entry name" value="AAA+_ATPase"/>
</dbReference>
<keyword evidence="5" id="KW-0547">Nucleotide-binding</keyword>
<dbReference type="PROSITE" id="PS00211">
    <property type="entry name" value="ABC_TRANSPORTER_1"/>
    <property type="match status" value="1"/>
</dbReference>
<dbReference type="RefSeq" id="WP_183596732.1">
    <property type="nucleotide sequence ID" value="NZ_JACHXK010000001.1"/>
</dbReference>
<keyword evidence="2" id="KW-0813">Transport</keyword>
<keyword evidence="6" id="KW-0645">Protease</keyword>
<dbReference type="FunFam" id="3.40.50.300:FF:000299">
    <property type="entry name" value="ABC transporter ATP-binding protein/permease"/>
    <property type="match status" value="1"/>
</dbReference>
<dbReference type="AlphaFoldDB" id="A0A7W5FKZ1"/>
<feature type="domain" description="ABC transmembrane type-1" evidence="12">
    <location>
        <begin position="59"/>
        <end position="318"/>
    </location>
</feature>
<dbReference type="PANTHER" id="PTHR24221">
    <property type="entry name" value="ATP-BINDING CASSETTE SUB-FAMILY B"/>
    <property type="match status" value="1"/>
</dbReference>
<keyword evidence="3" id="KW-1003">Cell membrane</keyword>
<organism evidence="13 14">
    <name type="scientific">Paenibacillus phyllosphaerae</name>
    <dbReference type="NCBI Taxonomy" id="274593"/>
    <lineage>
        <taxon>Bacteria</taxon>
        <taxon>Bacillati</taxon>
        <taxon>Bacillota</taxon>
        <taxon>Bacilli</taxon>
        <taxon>Bacillales</taxon>
        <taxon>Paenibacillaceae</taxon>
        <taxon>Paenibacillus</taxon>
    </lineage>
</organism>
<evidence type="ECO:0000256" key="2">
    <source>
        <dbReference type="ARBA" id="ARBA00022448"/>
    </source>
</evidence>
<feature type="domain" description="ABC transporter" evidence="11">
    <location>
        <begin position="357"/>
        <end position="593"/>
    </location>
</feature>
<evidence type="ECO:0000256" key="4">
    <source>
        <dbReference type="ARBA" id="ARBA00022692"/>
    </source>
</evidence>
<evidence type="ECO:0000313" key="13">
    <source>
        <dbReference type="EMBL" id="MBB3108553.1"/>
    </source>
</evidence>
<evidence type="ECO:0000256" key="6">
    <source>
        <dbReference type="ARBA" id="ARBA00022807"/>
    </source>
</evidence>
<feature type="transmembrane region" description="Helical" evidence="10">
    <location>
        <begin position="144"/>
        <end position="163"/>
    </location>
</feature>
<dbReference type="InterPro" id="IPR027417">
    <property type="entry name" value="P-loop_NTPase"/>
</dbReference>
<dbReference type="SMART" id="SM00382">
    <property type="entry name" value="AAA"/>
    <property type="match status" value="1"/>
</dbReference>
<evidence type="ECO:0000256" key="8">
    <source>
        <dbReference type="ARBA" id="ARBA00022989"/>
    </source>
</evidence>
<proteinExistence type="predicted"/>
<dbReference type="PROSITE" id="PS50929">
    <property type="entry name" value="ABC_TM1F"/>
    <property type="match status" value="1"/>
</dbReference>
<feature type="transmembrane region" description="Helical" evidence="10">
    <location>
        <begin position="20"/>
        <end position="44"/>
    </location>
</feature>
<keyword evidence="7 13" id="KW-0067">ATP-binding</keyword>
<keyword evidence="6" id="KW-0788">Thiol protease</keyword>
<dbReference type="GO" id="GO:0008234">
    <property type="term" value="F:cysteine-type peptidase activity"/>
    <property type="evidence" value="ECO:0007669"/>
    <property type="project" value="UniProtKB-KW"/>
</dbReference>
<dbReference type="SUPFAM" id="SSF52540">
    <property type="entry name" value="P-loop containing nucleoside triphosphate hydrolases"/>
    <property type="match status" value="1"/>
</dbReference>
<name>A0A7W5FKZ1_9BACL</name>
<protein>
    <submittedName>
        <fullName evidence="13">ATP-binding cassette subfamily C protein</fullName>
    </submittedName>
</protein>
<dbReference type="Pfam" id="PF00664">
    <property type="entry name" value="ABC_membrane"/>
    <property type="match status" value="1"/>
</dbReference>
<evidence type="ECO:0000256" key="3">
    <source>
        <dbReference type="ARBA" id="ARBA00022475"/>
    </source>
</evidence>
<evidence type="ECO:0000313" key="14">
    <source>
        <dbReference type="Proteomes" id="UP000570361"/>
    </source>
</evidence>
<evidence type="ECO:0000259" key="12">
    <source>
        <dbReference type="PROSITE" id="PS50929"/>
    </source>
</evidence>
<feature type="transmembrane region" description="Helical" evidence="10">
    <location>
        <begin position="74"/>
        <end position="93"/>
    </location>
</feature>
<comment type="caution">
    <text evidence="13">The sequence shown here is derived from an EMBL/GenBank/DDBJ whole genome shotgun (WGS) entry which is preliminary data.</text>
</comment>
<dbReference type="GO" id="GO:0140359">
    <property type="term" value="F:ABC-type transporter activity"/>
    <property type="evidence" value="ECO:0007669"/>
    <property type="project" value="InterPro"/>
</dbReference>
<keyword evidence="4 10" id="KW-0812">Transmembrane</keyword>
<evidence type="ECO:0000256" key="7">
    <source>
        <dbReference type="ARBA" id="ARBA00022840"/>
    </source>
</evidence>
<keyword evidence="9 10" id="KW-0472">Membrane</keyword>
<feature type="transmembrane region" description="Helical" evidence="10">
    <location>
        <begin position="169"/>
        <end position="192"/>
    </location>
</feature>
<gene>
    <name evidence="13" type="ORF">FHS18_000581</name>
</gene>
<dbReference type="GO" id="GO:0016887">
    <property type="term" value="F:ATP hydrolysis activity"/>
    <property type="evidence" value="ECO:0007669"/>
    <property type="project" value="InterPro"/>
</dbReference>
<dbReference type="InterPro" id="IPR003439">
    <property type="entry name" value="ABC_transporter-like_ATP-bd"/>
</dbReference>
<sequence>MKELLIFLKRMHHVSGVKLYFNFFGMMLISSLEGIAIFLLAPLLSITGITNMQTASIPYITQVTDWIKQIPGNYQLLGILLLYVALVVAQAVIQRNQTILNSQIQQAFIKQLRLDTYRELLQANWTLFLRTRKSDINHILNTELVRIISGTSMALKLATTFIFTIVQIAFAMFISPSLTVFVIICGIGLALFSKRYRKRAQVLGKETTELSKSYIAGITDHFNGIKDIKTNMLEQQHYHWFRQICIQLERNFNQFARLQTTSQLFYKVTSAFIIGLFVFLSFEVFKVQGGELLLIILIFSRLWPKFTGIQSSLEQIIQSLPAFKSLVELQQECREARELESLELSNYEQPLRIRHDIACQHLSYRYEGSASAYALHDINLTIPVNSTTAIVGKSGAGKSTLIDMLIGLIRPESGMVTFDGRQLNDQERIALRQSVSYVSQDPFLFHASIKDNMRMAQPDATEAQMWEALEFSASAEFIRKLPQGLDTIIGDRGIRLSGGERQRLVLARAILRKPSILVLDEATSALDSENEAKIQRALDQLKGSMTIIIIAHRLSTIRDADQVIVLEGGRIIQQGGYVQLSKETKGEFSRLLSYQFGVNA</sequence>
<keyword evidence="6" id="KW-0378">Hydrolase</keyword>
<feature type="transmembrane region" description="Helical" evidence="10">
    <location>
        <begin position="264"/>
        <end position="282"/>
    </location>
</feature>
<dbReference type="InterPro" id="IPR017871">
    <property type="entry name" value="ABC_transporter-like_CS"/>
</dbReference>
<dbReference type="Pfam" id="PF00005">
    <property type="entry name" value="ABC_tran"/>
    <property type="match status" value="1"/>
</dbReference>
<dbReference type="PROSITE" id="PS50893">
    <property type="entry name" value="ABC_TRANSPORTER_2"/>
    <property type="match status" value="1"/>
</dbReference>
<comment type="subcellular location">
    <subcellularLocation>
        <location evidence="1">Cell membrane</location>
        <topology evidence="1">Multi-pass membrane protein</topology>
    </subcellularLocation>
</comment>
<dbReference type="InterPro" id="IPR036640">
    <property type="entry name" value="ABC1_TM_sf"/>
</dbReference>
<dbReference type="Gene3D" id="1.20.1560.10">
    <property type="entry name" value="ABC transporter type 1, transmembrane domain"/>
    <property type="match status" value="1"/>
</dbReference>
<dbReference type="InterPro" id="IPR039421">
    <property type="entry name" value="Type_1_exporter"/>
</dbReference>
<dbReference type="EMBL" id="JACHXK010000001">
    <property type="protein sequence ID" value="MBB3108553.1"/>
    <property type="molecule type" value="Genomic_DNA"/>
</dbReference>
<dbReference type="Proteomes" id="UP000570361">
    <property type="component" value="Unassembled WGS sequence"/>
</dbReference>
<evidence type="ECO:0000256" key="10">
    <source>
        <dbReference type="SAM" id="Phobius"/>
    </source>
</evidence>
<dbReference type="GO" id="GO:0005886">
    <property type="term" value="C:plasma membrane"/>
    <property type="evidence" value="ECO:0007669"/>
    <property type="project" value="UniProtKB-SubCell"/>
</dbReference>
<accession>A0A7W5FKZ1</accession>
<dbReference type="GO" id="GO:0005524">
    <property type="term" value="F:ATP binding"/>
    <property type="evidence" value="ECO:0007669"/>
    <property type="project" value="UniProtKB-KW"/>
</dbReference>
<keyword evidence="8 10" id="KW-1133">Transmembrane helix</keyword>
<dbReference type="SUPFAM" id="SSF90123">
    <property type="entry name" value="ABC transporter transmembrane region"/>
    <property type="match status" value="1"/>
</dbReference>
<dbReference type="InterPro" id="IPR011527">
    <property type="entry name" value="ABC1_TM_dom"/>
</dbReference>